<organism evidence="8">
    <name type="scientific">Stylophora pistillata</name>
    <name type="common">Smooth cauliflower coral</name>
    <dbReference type="NCBI Taxonomy" id="50429"/>
    <lineage>
        <taxon>Eukaryota</taxon>
        <taxon>Metazoa</taxon>
        <taxon>Cnidaria</taxon>
        <taxon>Anthozoa</taxon>
        <taxon>Hexacorallia</taxon>
        <taxon>Scleractinia</taxon>
        <taxon>Astrocoeniina</taxon>
        <taxon>Pocilloporidae</taxon>
        <taxon>Stylophora</taxon>
    </lineage>
</organism>
<protein>
    <recommendedName>
        <fullName evidence="2">peptidylprolyl isomerase</fullName>
        <ecNumber evidence="2">5.2.1.8</ecNumber>
    </recommendedName>
</protein>
<evidence type="ECO:0000256" key="5">
    <source>
        <dbReference type="ARBA" id="ARBA00023235"/>
    </source>
</evidence>
<comment type="catalytic activity">
    <reaction evidence="1">
        <text>[protein]-peptidylproline (omega=180) = [protein]-peptidylproline (omega=0)</text>
        <dbReference type="Rhea" id="RHEA:16237"/>
        <dbReference type="Rhea" id="RHEA-COMP:10747"/>
        <dbReference type="Rhea" id="RHEA-COMP:10748"/>
        <dbReference type="ChEBI" id="CHEBI:83833"/>
        <dbReference type="ChEBI" id="CHEBI:83834"/>
        <dbReference type="EC" id="5.2.1.8"/>
    </reaction>
</comment>
<evidence type="ECO:0000313" key="8">
    <source>
        <dbReference type="EMBL" id="PFX14480.1"/>
    </source>
</evidence>
<dbReference type="PROSITE" id="PS50198">
    <property type="entry name" value="PPIC_PPIASE_2"/>
    <property type="match status" value="1"/>
</dbReference>
<name>A0A2B4RDC4_STYPI</name>
<dbReference type="EC" id="5.2.1.8" evidence="2"/>
<dbReference type="EMBL" id="LSMT01000774">
    <property type="protein sequence ID" value="PFX14480.1"/>
    <property type="molecule type" value="Genomic_DNA"/>
</dbReference>
<dbReference type="Pfam" id="PF00639">
    <property type="entry name" value="Rotamase"/>
    <property type="match status" value="1"/>
</dbReference>
<dbReference type="OrthoDB" id="408320at2759"/>
<accession>A0A2B4RDC4</accession>
<dbReference type="InterPro" id="IPR046357">
    <property type="entry name" value="PPIase_dom_sf"/>
</dbReference>
<evidence type="ECO:0000256" key="2">
    <source>
        <dbReference type="ARBA" id="ARBA00013194"/>
    </source>
</evidence>
<keyword evidence="5 6" id="KW-0413">Isomerase</keyword>
<proteinExistence type="predicted"/>
<dbReference type="Gene3D" id="3.10.50.40">
    <property type="match status" value="1"/>
</dbReference>
<dbReference type="InterPro" id="IPR027304">
    <property type="entry name" value="Trigger_fact/SurA_dom_sf"/>
</dbReference>
<evidence type="ECO:0000256" key="3">
    <source>
        <dbReference type="ARBA" id="ARBA00022729"/>
    </source>
</evidence>
<dbReference type="GO" id="GO:0003755">
    <property type="term" value="F:peptidyl-prolyl cis-trans isomerase activity"/>
    <property type="evidence" value="ECO:0007669"/>
    <property type="project" value="UniProtKB-KW"/>
</dbReference>
<gene>
    <name evidence="8" type="primary">surA</name>
    <name evidence="8" type="ORF">AWC38_SpisGene21353</name>
</gene>
<keyword evidence="3" id="KW-0732">Signal</keyword>
<dbReference type="PANTHER" id="PTHR47245:SF1">
    <property type="entry name" value="FOLDASE PROTEIN PRSA"/>
    <property type="match status" value="1"/>
</dbReference>
<dbReference type="SUPFAM" id="SSF109998">
    <property type="entry name" value="Triger factor/SurA peptide-binding domain-like"/>
    <property type="match status" value="1"/>
</dbReference>
<evidence type="ECO:0000256" key="4">
    <source>
        <dbReference type="ARBA" id="ARBA00023110"/>
    </source>
</evidence>
<dbReference type="InterPro" id="IPR050245">
    <property type="entry name" value="PrsA_foldase"/>
</dbReference>
<feature type="domain" description="PpiC" evidence="7">
    <location>
        <begin position="104"/>
        <end position="204"/>
    </location>
</feature>
<dbReference type="AlphaFoldDB" id="A0A2B4RDC4"/>
<comment type="caution">
    <text evidence="8">The sequence shown here is derived from an EMBL/GenBank/DDBJ whole genome shotgun (WGS) entry which is preliminary data.</text>
</comment>
<evidence type="ECO:0000259" key="7">
    <source>
        <dbReference type="PROSITE" id="PS50198"/>
    </source>
</evidence>
<dbReference type="PANTHER" id="PTHR47245">
    <property type="entry name" value="PEPTIDYLPROLYL ISOMERASE"/>
    <property type="match status" value="1"/>
</dbReference>
<reference evidence="8" key="1">
    <citation type="journal article" date="2017" name="J. ISSAAS">
        <title>Comparative analysis of the genomes of Stylophora pistillata and Acropora digitifera provides evidence for extensive differences between species of corals.</title>
        <authorList>
            <person name="Voolstra C.R."/>
            <person name="Li Y."/>
            <person name="Liew Y.J."/>
            <person name="Baumgarten S."/>
            <person name="Zoccola D."/>
            <person name="Flot J.-F."/>
            <person name="Tambutte S."/>
            <person name="Allemand D."/>
            <person name="Aranda M."/>
        </authorList>
    </citation>
    <scope>NUCLEOTIDE SEQUENCE</scope>
    <source>
        <strain evidence="8">CSM Monaco</strain>
        <tissue evidence="8">Whole animal</tissue>
    </source>
</reference>
<evidence type="ECO:0000256" key="1">
    <source>
        <dbReference type="ARBA" id="ARBA00000971"/>
    </source>
</evidence>
<dbReference type="SUPFAM" id="SSF54534">
    <property type="entry name" value="FKBP-like"/>
    <property type="match status" value="1"/>
</dbReference>
<evidence type="ECO:0000256" key="6">
    <source>
        <dbReference type="PROSITE-ProRule" id="PRU00278"/>
    </source>
</evidence>
<keyword evidence="4 6" id="KW-0697">Rotamase</keyword>
<sequence length="443" mass="49505">MLNKLLAHQAVIDSVEVSKIQVLESVKRQVAYFKQQLGSEEKVVSFYGFDDMRTLKDALTKIETEKQLIAKEKQKIIEKISVSPEEVRVYYKGLEEKNELPEFGDEVSFAQISIAIKPTKEATEKTIDKLNEIRKDLINGSNFKMKALVYSKDPAVIENGGAYTINKESPFVREFKEVAFGLEAGEISKPFKTQFGYHIVKLEKIVGKNLEVRHILMNPEISDDDMKKAREKITAIRDSIKKGLSGKLYYSTIMKCISVELDGNANPHTTSQDGTFTLKLKGALLKNIDDVSTLKNTSSNIKIRFNVLSVIPDTGSRAAFFNELNNDGSLVDNFRRSYLRFETGSSIAGTTLSFTTGVADNADFTVNTHYAVVEGSIPAGTTLKLTKISSSKFRMFLNGKATSHTNADSTSFVVELKDAMFATGTDMTKVYGRKFRVYVNFND</sequence>
<dbReference type="InterPro" id="IPR000297">
    <property type="entry name" value="PPIase_PpiC"/>
</dbReference>